<evidence type="ECO:0000256" key="3">
    <source>
        <dbReference type="ARBA" id="ARBA00023054"/>
    </source>
</evidence>
<evidence type="ECO:0000256" key="4">
    <source>
        <dbReference type="ARBA" id="ARBA00023242"/>
    </source>
</evidence>
<keyword evidence="4" id="KW-0539">Nucleus</keyword>
<comment type="caution">
    <text evidence="7">The sequence shown here is derived from an EMBL/GenBank/DDBJ whole genome shotgun (WGS) entry which is preliminary data.</text>
</comment>
<gene>
    <name evidence="7" type="ORF">OLEA9_A010609</name>
</gene>
<keyword evidence="3 5" id="KW-0175">Coiled coil</keyword>
<comment type="similarity">
    <text evidence="2">Belongs to the RRP17 family.</text>
</comment>
<organism evidence="7 8">
    <name type="scientific">Olea europaea subsp. europaea</name>
    <dbReference type="NCBI Taxonomy" id="158383"/>
    <lineage>
        <taxon>Eukaryota</taxon>
        <taxon>Viridiplantae</taxon>
        <taxon>Streptophyta</taxon>
        <taxon>Embryophyta</taxon>
        <taxon>Tracheophyta</taxon>
        <taxon>Spermatophyta</taxon>
        <taxon>Magnoliopsida</taxon>
        <taxon>eudicotyledons</taxon>
        <taxon>Gunneridae</taxon>
        <taxon>Pentapetalae</taxon>
        <taxon>asterids</taxon>
        <taxon>lamiids</taxon>
        <taxon>Lamiales</taxon>
        <taxon>Oleaceae</taxon>
        <taxon>Oleeae</taxon>
        <taxon>Olea</taxon>
    </lineage>
</organism>
<name>A0A8S0RZT2_OLEEU</name>
<dbReference type="InterPro" id="IPR019186">
    <property type="entry name" value="Nucleolar_protein_12"/>
</dbReference>
<evidence type="ECO:0000313" key="8">
    <source>
        <dbReference type="Proteomes" id="UP000594638"/>
    </source>
</evidence>
<accession>A0A8S0RZT2</accession>
<sequence>MEEAAATDEGATQTPRSRAPHIKKRALKNKSLSVSFNEKDLMDYVTGFHKRKKKRRKEALQKQELALRRKRIEARKKRKLEREFAIYGGAAPDSGIGSDGSDEDNEGDEEAEPVASVAGNVQLCSLLTNPKICTRSSECNLNLHVLDY</sequence>
<dbReference type="EMBL" id="CACTIH010003775">
    <property type="protein sequence ID" value="CAA2984669.1"/>
    <property type="molecule type" value="Genomic_DNA"/>
</dbReference>
<dbReference type="PANTHER" id="PTHR14577:SF0">
    <property type="entry name" value="NUCLEOLAR PROTEIN 12"/>
    <property type="match status" value="1"/>
</dbReference>
<feature type="region of interest" description="Disordered" evidence="6">
    <location>
        <begin position="1"/>
        <end position="22"/>
    </location>
</feature>
<evidence type="ECO:0008006" key="9">
    <source>
        <dbReference type="Google" id="ProtNLM"/>
    </source>
</evidence>
<evidence type="ECO:0000313" key="7">
    <source>
        <dbReference type="EMBL" id="CAA2984669.1"/>
    </source>
</evidence>
<feature type="region of interest" description="Disordered" evidence="6">
    <location>
        <begin position="89"/>
        <end position="114"/>
    </location>
</feature>
<feature type="coiled-coil region" evidence="5">
    <location>
        <begin position="50"/>
        <end position="82"/>
    </location>
</feature>
<dbReference type="GO" id="GO:0005730">
    <property type="term" value="C:nucleolus"/>
    <property type="evidence" value="ECO:0007669"/>
    <property type="project" value="UniProtKB-SubCell"/>
</dbReference>
<keyword evidence="8" id="KW-1185">Reference proteome</keyword>
<reference evidence="7 8" key="1">
    <citation type="submission" date="2019-12" db="EMBL/GenBank/DDBJ databases">
        <authorList>
            <person name="Alioto T."/>
            <person name="Alioto T."/>
            <person name="Gomez Garrido J."/>
        </authorList>
    </citation>
    <scope>NUCLEOTIDE SEQUENCE [LARGE SCALE GENOMIC DNA]</scope>
</reference>
<dbReference type="Proteomes" id="UP000594638">
    <property type="component" value="Unassembled WGS sequence"/>
</dbReference>
<evidence type="ECO:0000256" key="5">
    <source>
        <dbReference type="SAM" id="Coils"/>
    </source>
</evidence>
<protein>
    <recommendedName>
        <fullName evidence="9">Ribosomal RNA-processing protein 17</fullName>
    </recommendedName>
</protein>
<evidence type="ECO:0000256" key="6">
    <source>
        <dbReference type="SAM" id="MobiDB-lite"/>
    </source>
</evidence>
<dbReference type="AlphaFoldDB" id="A0A8S0RZT2"/>
<dbReference type="Gramene" id="OE9A010609T2">
    <property type="protein sequence ID" value="OE9A010609C2"/>
    <property type="gene ID" value="OE9A010609"/>
</dbReference>
<dbReference type="GO" id="GO:0019843">
    <property type="term" value="F:rRNA binding"/>
    <property type="evidence" value="ECO:0007669"/>
    <property type="project" value="TreeGrafter"/>
</dbReference>
<dbReference type="Pfam" id="PF09805">
    <property type="entry name" value="Nop25"/>
    <property type="match status" value="1"/>
</dbReference>
<evidence type="ECO:0000256" key="1">
    <source>
        <dbReference type="ARBA" id="ARBA00004604"/>
    </source>
</evidence>
<feature type="compositionally biased region" description="Acidic residues" evidence="6">
    <location>
        <begin position="100"/>
        <end position="112"/>
    </location>
</feature>
<comment type="subcellular location">
    <subcellularLocation>
        <location evidence="1">Nucleus</location>
        <location evidence="1">Nucleolus</location>
    </subcellularLocation>
</comment>
<dbReference type="PANTHER" id="PTHR14577">
    <property type="entry name" value="NUCLEOLAR PROTEIN 12"/>
    <property type="match status" value="1"/>
</dbReference>
<dbReference type="OrthoDB" id="551633at2759"/>
<proteinExistence type="inferred from homology"/>
<evidence type="ECO:0000256" key="2">
    <source>
        <dbReference type="ARBA" id="ARBA00007175"/>
    </source>
</evidence>